<keyword evidence="1 4" id="KW-0808">Transferase</keyword>
<protein>
    <submittedName>
        <fullName evidence="4">GNAT family N-acetyltransferase</fullName>
    </submittedName>
</protein>
<dbReference type="Proteomes" id="UP000467124">
    <property type="component" value="Unassembled WGS sequence"/>
</dbReference>
<dbReference type="PANTHER" id="PTHR43877">
    <property type="entry name" value="AMINOALKYLPHOSPHONATE N-ACETYLTRANSFERASE-RELATED-RELATED"/>
    <property type="match status" value="1"/>
</dbReference>
<dbReference type="RefSeq" id="WP_161112200.1">
    <property type="nucleotide sequence ID" value="NZ_WWHY01000001.1"/>
</dbReference>
<dbReference type="Pfam" id="PF00583">
    <property type="entry name" value="Acetyltransf_1"/>
    <property type="match status" value="1"/>
</dbReference>
<evidence type="ECO:0000256" key="2">
    <source>
        <dbReference type="ARBA" id="ARBA00023315"/>
    </source>
</evidence>
<dbReference type="EMBL" id="WWHY01000001">
    <property type="protein sequence ID" value="MYR35595.1"/>
    <property type="molecule type" value="Genomic_DNA"/>
</dbReference>
<evidence type="ECO:0000313" key="4">
    <source>
        <dbReference type="EMBL" id="MYR35595.1"/>
    </source>
</evidence>
<keyword evidence="2" id="KW-0012">Acyltransferase</keyword>
<evidence type="ECO:0000259" key="3">
    <source>
        <dbReference type="PROSITE" id="PS51186"/>
    </source>
</evidence>
<feature type="domain" description="N-acetyltransferase" evidence="3">
    <location>
        <begin position="5"/>
        <end position="150"/>
    </location>
</feature>
<dbReference type="InterPro" id="IPR000182">
    <property type="entry name" value="GNAT_dom"/>
</dbReference>
<organism evidence="4 5">
    <name type="scientific">Nocardiopsis alba</name>
    <dbReference type="NCBI Taxonomy" id="53437"/>
    <lineage>
        <taxon>Bacteria</taxon>
        <taxon>Bacillati</taxon>
        <taxon>Actinomycetota</taxon>
        <taxon>Actinomycetes</taxon>
        <taxon>Streptosporangiales</taxon>
        <taxon>Nocardiopsidaceae</taxon>
        <taxon>Nocardiopsis</taxon>
    </lineage>
</organism>
<dbReference type="SUPFAM" id="SSF55729">
    <property type="entry name" value="Acyl-CoA N-acyltransferases (Nat)"/>
    <property type="match status" value="1"/>
</dbReference>
<evidence type="ECO:0000313" key="5">
    <source>
        <dbReference type="Proteomes" id="UP000467124"/>
    </source>
</evidence>
<proteinExistence type="predicted"/>
<dbReference type="GO" id="GO:0016747">
    <property type="term" value="F:acyltransferase activity, transferring groups other than amino-acyl groups"/>
    <property type="evidence" value="ECO:0007669"/>
    <property type="project" value="InterPro"/>
</dbReference>
<evidence type="ECO:0000256" key="1">
    <source>
        <dbReference type="ARBA" id="ARBA00022679"/>
    </source>
</evidence>
<sequence length="150" mass="16582">MTPRYFPRNVRPTDADRLVPLFSALSYPASTERIRARLERLGQDPTYEAWVVEDSRWELVGFAAGHLLFPIEDDVPAAQLIALVTAEHARGQGVGAALCSAFERWATGRGAARAQLNSGERRSEAHDFYSGRGYTASGVRFSKRLADASR</sequence>
<dbReference type="Gene3D" id="3.40.630.30">
    <property type="match status" value="1"/>
</dbReference>
<gene>
    <name evidence="4" type="ORF">GTW20_25870</name>
</gene>
<reference evidence="4 5" key="1">
    <citation type="journal article" date="2019" name="Nat. Commun.">
        <title>The antimicrobial potential of Streptomyces from insect microbiomes.</title>
        <authorList>
            <person name="Chevrette M.G."/>
            <person name="Carlson C.M."/>
            <person name="Ortega H.E."/>
            <person name="Thomas C."/>
            <person name="Ananiev G.E."/>
            <person name="Barns K.J."/>
            <person name="Book A.J."/>
            <person name="Cagnazzo J."/>
            <person name="Carlos C."/>
            <person name="Flanigan W."/>
            <person name="Grubbs K.J."/>
            <person name="Horn H.A."/>
            <person name="Hoffmann F.M."/>
            <person name="Klassen J.L."/>
            <person name="Knack J.J."/>
            <person name="Lewin G.R."/>
            <person name="McDonald B.R."/>
            <person name="Muller L."/>
            <person name="Melo W.G.P."/>
            <person name="Pinto-Tomas A.A."/>
            <person name="Schmitz A."/>
            <person name="Wendt-Pienkowski E."/>
            <person name="Wildman S."/>
            <person name="Zhao M."/>
            <person name="Zhang F."/>
            <person name="Bugni T.S."/>
            <person name="Andes D.R."/>
            <person name="Pupo M.T."/>
            <person name="Currie C.R."/>
        </authorList>
    </citation>
    <scope>NUCLEOTIDE SEQUENCE [LARGE SCALE GENOMIC DNA]</scope>
    <source>
        <strain evidence="4 5">SID5840</strain>
    </source>
</reference>
<dbReference type="PROSITE" id="PS51186">
    <property type="entry name" value="GNAT"/>
    <property type="match status" value="1"/>
</dbReference>
<comment type="caution">
    <text evidence="4">The sequence shown here is derived from an EMBL/GenBank/DDBJ whole genome shotgun (WGS) entry which is preliminary data.</text>
</comment>
<accession>A0A7K2J0N8</accession>
<name>A0A7K2J0N8_9ACTN</name>
<dbReference type="InterPro" id="IPR050832">
    <property type="entry name" value="Bact_Acetyltransf"/>
</dbReference>
<dbReference type="InterPro" id="IPR016181">
    <property type="entry name" value="Acyl_CoA_acyltransferase"/>
</dbReference>
<dbReference type="AlphaFoldDB" id="A0A7K2J0N8"/>
<dbReference type="CDD" id="cd04301">
    <property type="entry name" value="NAT_SF"/>
    <property type="match status" value="1"/>
</dbReference>